<evidence type="ECO:0000313" key="2">
    <source>
        <dbReference type="EMBL" id="PIR44794.1"/>
    </source>
</evidence>
<evidence type="ECO:0000259" key="1">
    <source>
        <dbReference type="PROSITE" id="PS51186"/>
    </source>
</evidence>
<dbReference type="Proteomes" id="UP000228767">
    <property type="component" value="Unassembled WGS sequence"/>
</dbReference>
<dbReference type="InterPro" id="IPR000182">
    <property type="entry name" value="GNAT_dom"/>
</dbReference>
<dbReference type="AlphaFoldDB" id="A0A2H0RFJ7"/>
<dbReference type="PROSITE" id="PS51186">
    <property type="entry name" value="GNAT"/>
    <property type="match status" value="1"/>
</dbReference>
<protein>
    <recommendedName>
        <fullName evidence="1">N-acetyltransferase domain-containing protein</fullName>
    </recommendedName>
</protein>
<reference evidence="2 3" key="1">
    <citation type="submission" date="2017-09" db="EMBL/GenBank/DDBJ databases">
        <title>Depth-based differentiation of microbial function through sediment-hosted aquifers and enrichment of novel symbionts in the deep terrestrial subsurface.</title>
        <authorList>
            <person name="Probst A.J."/>
            <person name="Ladd B."/>
            <person name="Jarett J.K."/>
            <person name="Geller-Mcgrath D.E."/>
            <person name="Sieber C.M."/>
            <person name="Emerson J.B."/>
            <person name="Anantharaman K."/>
            <person name="Thomas B.C."/>
            <person name="Malmstrom R."/>
            <person name="Stieglmeier M."/>
            <person name="Klingl A."/>
            <person name="Woyke T."/>
            <person name="Ryan C.M."/>
            <person name="Banfield J.F."/>
        </authorList>
    </citation>
    <scope>NUCLEOTIDE SEQUENCE [LARGE SCALE GENOMIC DNA]</scope>
    <source>
        <strain evidence="2">CG10_big_fil_rev_8_21_14_0_10_51_16</strain>
    </source>
</reference>
<dbReference type="PANTHER" id="PTHR43415:SF3">
    <property type="entry name" value="GNAT-FAMILY ACETYLTRANSFERASE"/>
    <property type="match status" value="1"/>
</dbReference>
<dbReference type="Pfam" id="PF13302">
    <property type="entry name" value="Acetyltransf_3"/>
    <property type="match status" value="1"/>
</dbReference>
<dbReference type="InterPro" id="IPR016181">
    <property type="entry name" value="Acyl_CoA_acyltransferase"/>
</dbReference>
<feature type="domain" description="N-acetyltransferase" evidence="1">
    <location>
        <begin position="14"/>
        <end position="173"/>
    </location>
</feature>
<dbReference type="Gene3D" id="3.40.630.30">
    <property type="match status" value="1"/>
</dbReference>
<dbReference type="SUPFAM" id="SSF55729">
    <property type="entry name" value="Acyl-CoA N-acyltransferases (Nat)"/>
    <property type="match status" value="1"/>
</dbReference>
<accession>A0A2H0RFJ7</accession>
<organism evidence="2 3">
    <name type="scientific">Candidatus Vogelbacteria bacterium CG10_big_fil_rev_8_21_14_0_10_51_16</name>
    <dbReference type="NCBI Taxonomy" id="1975045"/>
    <lineage>
        <taxon>Bacteria</taxon>
        <taxon>Candidatus Vogeliibacteriota</taxon>
    </lineage>
</organism>
<gene>
    <name evidence="2" type="ORF">COV10_02835</name>
</gene>
<dbReference type="GO" id="GO:0016747">
    <property type="term" value="F:acyltransferase activity, transferring groups other than amino-acyl groups"/>
    <property type="evidence" value="ECO:0007669"/>
    <property type="project" value="InterPro"/>
</dbReference>
<sequence>MRKERIVFARGRRVYLRPLDKATDLERCTRWTNDPEVTRYLARCLPMTLLAEENWFDKQVGRENDFPLAICTSKGRHIGNIGLHQVDMRLGVGTTGTLIGEKAFWGKGYGSEAKMLMLAFAFRTLSLRKVYSDVIAFNERSLRYSLGMGHKVVGRRRDHWYREGRYWDDILLELFRADWEPLWAEYEATSRWTKVPYEMPVFER</sequence>
<dbReference type="PANTHER" id="PTHR43415">
    <property type="entry name" value="SPERMIDINE N(1)-ACETYLTRANSFERASE"/>
    <property type="match status" value="1"/>
</dbReference>
<dbReference type="EMBL" id="PCYI01000019">
    <property type="protein sequence ID" value="PIR44794.1"/>
    <property type="molecule type" value="Genomic_DNA"/>
</dbReference>
<comment type="caution">
    <text evidence="2">The sequence shown here is derived from an EMBL/GenBank/DDBJ whole genome shotgun (WGS) entry which is preliminary data.</text>
</comment>
<proteinExistence type="predicted"/>
<evidence type="ECO:0000313" key="3">
    <source>
        <dbReference type="Proteomes" id="UP000228767"/>
    </source>
</evidence>
<name>A0A2H0RFJ7_9BACT</name>